<comment type="caution">
    <text evidence="2">The sequence shown here is derived from an EMBL/GenBank/DDBJ whole genome shotgun (WGS) entry which is preliminary data.</text>
</comment>
<dbReference type="AlphaFoldDB" id="A0A8K1CR25"/>
<evidence type="ECO:0000313" key="3">
    <source>
        <dbReference type="Proteomes" id="UP000794436"/>
    </source>
</evidence>
<proteinExistence type="predicted"/>
<evidence type="ECO:0000313" key="2">
    <source>
        <dbReference type="EMBL" id="TMW68242.1"/>
    </source>
</evidence>
<sequence>MKLAALLSFTSLSLVSGATRTFTPPKDAFNNPVFMTAAKFNGGTTSELVVCPSGDCTSGQTIKVSVDSLKITDESGSELETFTISSAEWSEIIKETDGGLDVSTTTYTATLQDSETVTFTAKIFHAPGTTKITAIRSASVRAGAVKFSVRFPTWPSSDAPVSGQKLKLVLKLEGKTSTGTSPELSIGYSEDVLDTRVVSLGEGMFMDVPSKARFDEGDSDTDISQVVAGSAKTLELSFPAFIEGWYDSVIRSTDPSAAKPAPVVFKAPNDADGEPIVLTAANFVKGQAGKLVF</sequence>
<dbReference type="EMBL" id="SPLM01000002">
    <property type="protein sequence ID" value="TMW68242.1"/>
    <property type="molecule type" value="Genomic_DNA"/>
</dbReference>
<keyword evidence="3" id="KW-1185">Reference proteome</keyword>
<reference evidence="2" key="1">
    <citation type="submission" date="2019-03" db="EMBL/GenBank/DDBJ databases">
        <title>Long read genome sequence of the mycoparasitic Pythium oligandrum ATCC 38472 isolated from sugarbeet rhizosphere.</title>
        <authorList>
            <person name="Gaulin E."/>
        </authorList>
    </citation>
    <scope>NUCLEOTIDE SEQUENCE</scope>
    <source>
        <strain evidence="2">ATCC 38472_TT</strain>
    </source>
</reference>
<evidence type="ECO:0000256" key="1">
    <source>
        <dbReference type="SAM" id="SignalP"/>
    </source>
</evidence>
<protein>
    <submittedName>
        <fullName evidence="2">Uncharacterized protein</fullName>
    </submittedName>
</protein>
<feature type="signal peptide" evidence="1">
    <location>
        <begin position="1"/>
        <end position="17"/>
    </location>
</feature>
<keyword evidence="1" id="KW-0732">Signal</keyword>
<accession>A0A8K1CR25</accession>
<gene>
    <name evidence="2" type="ORF">Poli38472_005710</name>
</gene>
<organism evidence="2 3">
    <name type="scientific">Pythium oligandrum</name>
    <name type="common">Mycoparasitic fungus</name>
    <dbReference type="NCBI Taxonomy" id="41045"/>
    <lineage>
        <taxon>Eukaryota</taxon>
        <taxon>Sar</taxon>
        <taxon>Stramenopiles</taxon>
        <taxon>Oomycota</taxon>
        <taxon>Peronosporomycetes</taxon>
        <taxon>Pythiales</taxon>
        <taxon>Pythiaceae</taxon>
        <taxon>Pythium</taxon>
    </lineage>
</organism>
<feature type="chain" id="PRO_5035418378" evidence="1">
    <location>
        <begin position="18"/>
        <end position="293"/>
    </location>
</feature>
<dbReference type="Proteomes" id="UP000794436">
    <property type="component" value="Unassembled WGS sequence"/>
</dbReference>
<name>A0A8K1CR25_PYTOL</name>